<dbReference type="RefSeq" id="WP_151678642.1">
    <property type="nucleotide sequence ID" value="NZ_WBWA01000028.1"/>
</dbReference>
<accession>A0A7X6FNM4</accession>
<reference evidence="3 5" key="2">
    <citation type="submission" date="2020-04" db="EMBL/GenBank/DDBJ databases">
        <title>Whole genome sequencing of clinical and environmental type strains of Ochrobactrum.</title>
        <authorList>
            <person name="Dharne M."/>
        </authorList>
    </citation>
    <scope>NUCLEOTIDE SEQUENCE [LARGE SCALE GENOMIC DNA]</scope>
    <source>
        <strain evidence="3 5">DSM 13340</strain>
    </source>
</reference>
<dbReference type="EMBL" id="WBWA01000028">
    <property type="protein sequence ID" value="KAB2662740.1"/>
    <property type="molecule type" value="Genomic_DNA"/>
</dbReference>
<comment type="caution">
    <text evidence="3">The sequence shown here is derived from an EMBL/GenBank/DDBJ whole genome shotgun (WGS) entry which is preliminary data.</text>
</comment>
<evidence type="ECO:0000313" key="3">
    <source>
        <dbReference type="EMBL" id="NKW09142.1"/>
    </source>
</evidence>
<dbReference type="EMBL" id="JAAXZB010000001">
    <property type="protein sequence ID" value="NKW09142.1"/>
    <property type="molecule type" value="Genomic_DNA"/>
</dbReference>
<reference evidence="2 4" key="1">
    <citation type="submission" date="2019-09" db="EMBL/GenBank/DDBJ databases">
        <title>Taxonomic organization of the family Brucellaceae based on a phylogenomic approach.</title>
        <authorList>
            <person name="Leclercq S."/>
            <person name="Cloeckaert A."/>
            <person name="Zygmunt M.S."/>
        </authorList>
    </citation>
    <scope>NUCLEOTIDE SEQUENCE [LARGE SCALE GENOMIC DNA]</scope>
    <source>
        <strain evidence="2 4">LMG 18957</strain>
    </source>
</reference>
<evidence type="ECO:0000313" key="5">
    <source>
        <dbReference type="Proteomes" id="UP000558475"/>
    </source>
</evidence>
<dbReference type="Pfam" id="PF24072">
    <property type="entry name" value="T7_gp14"/>
    <property type="match status" value="1"/>
</dbReference>
<organism evidence="3 5">
    <name type="scientific">Brucella tritici</name>
    <dbReference type="NCBI Taxonomy" id="94626"/>
    <lineage>
        <taxon>Bacteria</taxon>
        <taxon>Pseudomonadati</taxon>
        <taxon>Pseudomonadota</taxon>
        <taxon>Alphaproteobacteria</taxon>
        <taxon>Hyphomicrobiales</taxon>
        <taxon>Brucellaceae</taxon>
        <taxon>Brucella/Ochrobactrum group</taxon>
        <taxon>Brucella</taxon>
    </lineage>
</organism>
<feature type="chain" id="PRO_5044662124" evidence="1">
    <location>
        <begin position="22"/>
        <end position="165"/>
    </location>
</feature>
<dbReference type="InterPro" id="IPR038996">
    <property type="entry name" value="Gp14"/>
</dbReference>
<gene>
    <name evidence="2" type="ORF">F9K91_21125</name>
    <name evidence="3" type="ORF">HGG76_02535</name>
</gene>
<sequence>MCVSAAVAVATSVVSFMSAQADYDLRAEQWQQNYVNALASGRDEQNQLQVRMIQEQDANVQRQHLNEIEGAEVKAEAEVSAANAGVSGISLDNILAGINRKVGMKKVADETNHMNTVAQLSHEMEATNTNIQNRINSVQRPTSPNPLGYALQGIGGAMDAYAKAK</sequence>
<dbReference type="Proteomes" id="UP000430843">
    <property type="component" value="Unassembled WGS sequence"/>
</dbReference>
<feature type="signal peptide" evidence="1">
    <location>
        <begin position="1"/>
        <end position="21"/>
    </location>
</feature>
<proteinExistence type="predicted"/>
<keyword evidence="1" id="KW-0732">Signal</keyword>
<dbReference type="AlphaFoldDB" id="A0A7X6FNM4"/>
<evidence type="ECO:0000313" key="2">
    <source>
        <dbReference type="EMBL" id="KAB2662740.1"/>
    </source>
</evidence>
<evidence type="ECO:0000313" key="4">
    <source>
        <dbReference type="Proteomes" id="UP000430843"/>
    </source>
</evidence>
<protein>
    <submittedName>
        <fullName evidence="3">Uncharacterized protein</fullName>
    </submittedName>
</protein>
<dbReference type="Proteomes" id="UP000558475">
    <property type="component" value="Unassembled WGS sequence"/>
</dbReference>
<name>A0A7X6FNM4_9HYPH</name>
<keyword evidence="4" id="KW-1185">Reference proteome</keyword>
<evidence type="ECO:0000256" key="1">
    <source>
        <dbReference type="SAM" id="SignalP"/>
    </source>
</evidence>